<dbReference type="AlphaFoldDB" id="A0A2G9S9I0"/>
<organism evidence="2 3">
    <name type="scientific">Aquarana catesbeiana</name>
    <name type="common">American bullfrog</name>
    <name type="synonym">Rana catesbeiana</name>
    <dbReference type="NCBI Taxonomy" id="8400"/>
    <lineage>
        <taxon>Eukaryota</taxon>
        <taxon>Metazoa</taxon>
        <taxon>Chordata</taxon>
        <taxon>Craniata</taxon>
        <taxon>Vertebrata</taxon>
        <taxon>Euteleostomi</taxon>
        <taxon>Amphibia</taxon>
        <taxon>Batrachia</taxon>
        <taxon>Anura</taxon>
        <taxon>Neobatrachia</taxon>
        <taxon>Ranoidea</taxon>
        <taxon>Ranidae</taxon>
        <taxon>Aquarana</taxon>
    </lineage>
</organism>
<gene>
    <name evidence="2" type="ORF">AB205_0145110</name>
</gene>
<reference evidence="3" key="1">
    <citation type="journal article" date="2017" name="Nat. Commun.">
        <title>The North American bullfrog draft genome provides insight into hormonal regulation of long noncoding RNA.</title>
        <authorList>
            <person name="Hammond S.A."/>
            <person name="Warren R.L."/>
            <person name="Vandervalk B.P."/>
            <person name="Kucuk E."/>
            <person name="Khan H."/>
            <person name="Gibb E.A."/>
            <person name="Pandoh P."/>
            <person name="Kirk H."/>
            <person name="Zhao Y."/>
            <person name="Jones M."/>
            <person name="Mungall A.J."/>
            <person name="Coope R."/>
            <person name="Pleasance S."/>
            <person name="Moore R.A."/>
            <person name="Holt R.A."/>
            <person name="Round J.M."/>
            <person name="Ohora S."/>
            <person name="Walle B.V."/>
            <person name="Veldhoen N."/>
            <person name="Helbing C.C."/>
            <person name="Birol I."/>
        </authorList>
    </citation>
    <scope>NUCLEOTIDE SEQUENCE [LARGE SCALE GENOMIC DNA]</scope>
</reference>
<dbReference type="PANTHER" id="PTHR43355:SF2">
    <property type="entry name" value="FLAVIN REDUCTASE (NADPH)"/>
    <property type="match status" value="1"/>
</dbReference>
<dbReference type="PANTHER" id="PTHR43355">
    <property type="entry name" value="FLAVIN REDUCTASE (NADPH)"/>
    <property type="match status" value="1"/>
</dbReference>
<feature type="non-terminal residue" evidence="2">
    <location>
        <position position="1"/>
    </location>
</feature>
<dbReference type="Gene3D" id="3.40.50.720">
    <property type="entry name" value="NAD(P)-binding Rossmann-like Domain"/>
    <property type="match status" value="1"/>
</dbReference>
<evidence type="ECO:0000313" key="2">
    <source>
        <dbReference type="EMBL" id="PIO36786.1"/>
    </source>
</evidence>
<sequence length="84" mass="9034">GYNVTVLVRDPVRLPADKKPTRIVVGDVLNKSDVNKAVEGQDAVIIVLGTRTDLGPTTMMSEGTRNIVEAMKEHGIQKVVGCMS</sequence>
<dbReference type="Pfam" id="PF13460">
    <property type="entry name" value="NAD_binding_10"/>
    <property type="match status" value="1"/>
</dbReference>
<evidence type="ECO:0000259" key="1">
    <source>
        <dbReference type="Pfam" id="PF13460"/>
    </source>
</evidence>
<dbReference type="InterPro" id="IPR016040">
    <property type="entry name" value="NAD(P)-bd_dom"/>
</dbReference>
<dbReference type="SUPFAM" id="SSF51735">
    <property type="entry name" value="NAD(P)-binding Rossmann-fold domains"/>
    <property type="match status" value="1"/>
</dbReference>
<name>A0A2G9S9I0_AQUCT</name>
<dbReference type="OrthoDB" id="419598at2759"/>
<dbReference type="GO" id="GO:0042602">
    <property type="term" value="F:riboflavin reductase (NADPH) activity"/>
    <property type="evidence" value="ECO:0007669"/>
    <property type="project" value="TreeGrafter"/>
</dbReference>
<proteinExistence type="predicted"/>
<evidence type="ECO:0000313" key="3">
    <source>
        <dbReference type="Proteomes" id="UP000228934"/>
    </source>
</evidence>
<dbReference type="EMBL" id="KV925626">
    <property type="protein sequence ID" value="PIO36786.1"/>
    <property type="molecule type" value="Genomic_DNA"/>
</dbReference>
<dbReference type="Proteomes" id="UP000228934">
    <property type="component" value="Unassembled WGS sequence"/>
</dbReference>
<dbReference type="GO" id="GO:0004074">
    <property type="term" value="F:biliverdin reductase [NAD(P)H] activity"/>
    <property type="evidence" value="ECO:0007669"/>
    <property type="project" value="TreeGrafter"/>
</dbReference>
<feature type="domain" description="NAD(P)-binding" evidence="1">
    <location>
        <begin position="2"/>
        <end position="81"/>
    </location>
</feature>
<keyword evidence="3" id="KW-1185">Reference proteome</keyword>
<dbReference type="InterPro" id="IPR036291">
    <property type="entry name" value="NAD(P)-bd_dom_sf"/>
</dbReference>
<accession>A0A2G9S9I0</accession>
<dbReference type="InterPro" id="IPR051606">
    <property type="entry name" value="Polyketide_Oxido-like"/>
</dbReference>
<protein>
    <recommendedName>
        <fullName evidence="1">NAD(P)-binding domain-containing protein</fullName>
    </recommendedName>
</protein>